<dbReference type="Pfam" id="PF10438">
    <property type="entry name" value="Cyc-maltodext_C"/>
    <property type="match status" value="1"/>
</dbReference>
<organism evidence="4 5">
    <name type="scientific">Hymenobacter psychrophilus</name>
    <dbReference type="NCBI Taxonomy" id="651662"/>
    <lineage>
        <taxon>Bacteria</taxon>
        <taxon>Pseudomonadati</taxon>
        <taxon>Bacteroidota</taxon>
        <taxon>Cytophagia</taxon>
        <taxon>Cytophagales</taxon>
        <taxon>Hymenobacteraceae</taxon>
        <taxon>Hymenobacter</taxon>
    </lineage>
</organism>
<dbReference type="Gene3D" id="2.60.40.1180">
    <property type="entry name" value="Golgi alpha-mannosidase II"/>
    <property type="match status" value="1"/>
</dbReference>
<dbReference type="AlphaFoldDB" id="A0A1H3D707"/>
<dbReference type="InterPro" id="IPR017853">
    <property type="entry name" value="GH"/>
</dbReference>
<evidence type="ECO:0000256" key="2">
    <source>
        <dbReference type="ARBA" id="ARBA00023295"/>
    </source>
</evidence>
<dbReference type="Pfam" id="PF09087">
    <property type="entry name" value="Cyc-maltodext_N"/>
    <property type="match status" value="1"/>
</dbReference>
<dbReference type="SMART" id="SM00642">
    <property type="entry name" value="Aamy"/>
    <property type="match status" value="1"/>
</dbReference>
<dbReference type="Pfam" id="PF00128">
    <property type="entry name" value="Alpha-amylase"/>
    <property type="match status" value="1"/>
</dbReference>
<keyword evidence="1" id="KW-0378">Hydrolase</keyword>
<evidence type="ECO:0000256" key="1">
    <source>
        <dbReference type="ARBA" id="ARBA00022801"/>
    </source>
</evidence>
<dbReference type="InterPro" id="IPR006047">
    <property type="entry name" value="GH13_cat_dom"/>
</dbReference>
<dbReference type="PANTHER" id="PTHR10357:SF210">
    <property type="entry name" value="MALTODEXTRIN GLUCOSIDASE"/>
    <property type="match status" value="1"/>
</dbReference>
<accession>A0A1H3D707</accession>
<dbReference type="Gene3D" id="3.20.20.80">
    <property type="entry name" value="Glycosidases"/>
    <property type="match status" value="1"/>
</dbReference>
<dbReference type="STRING" id="651662.SAMN04488069_102250"/>
<name>A0A1H3D707_9BACT</name>
<keyword evidence="2 4" id="KW-0326">Glycosidase</keyword>
<keyword evidence="5" id="KW-1185">Reference proteome</keyword>
<protein>
    <submittedName>
        <fullName evidence="4">Glycosidase</fullName>
    </submittedName>
</protein>
<dbReference type="Gene3D" id="2.60.40.10">
    <property type="entry name" value="Immunoglobulins"/>
    <property type="match status" value="1"/>
</dbReference>
<evidence type="ECO:0000259" key="3">
    <source>
        <dbReference type="SMART" id="SM00642"/>
    </source>
</evidence>
<sequence>MRLYIVLAFVSLCGNLYTPLRETLSGANTPSYLMKKLLLLLILLPLLTTAQSITRVNPTNWWVGMQEPKVQLLVYGPQAGTLTYSVSYPGVTLTEAHTTENPNYTFLDLTIAPDAKPGTVRLVGRKGNKLITQKWELKARDNRPKGQGVTDADLIYLAMPDRFVNGDPKNDKFKDLADPNADRANPFLRHGGDLQGAAQRLDYLKELGVTAVWFTPVIENDQPLTDEGGNMRSAYHGYGFTDHYAVDRRLGGNAAYLSFVQQAHAMGLKVVQDAVYNHVGINHWFIKDLPSKDWLHQWPSYTNTSYRQQPITDPHSAKIDRLVTTDGWFVPFLPDLNQQNPYVANFLIQHALWSVEMFGVDAWRIDTYMYNDQPFMNRCNAALLAQYPNIHIFGESSVNNVVDQAYYVRNKMDFPFKSNQPGGLDFVLESGMLAGLKEVGTPAATGWDNGAQRVYQALALDGVYQDPTKLVTFLDNHDHNRFLSEVGEDVAKFKLGLTWMLTTRGIPSIYYGTEILMKNYKDPSDAEVRRDFPGGFPGDKDNKFTAAGRTEVENDAFNFVRTLATYRRDHPTLSSGQLMQYLPENGLYVYFRYDAAGTVMVATNTTDKPASLPTARFTERMSGFSKAKNVLTGEQLADLSTLQLPAKTAVVLELTK</sequence>
<dbReference type="InterPro" id="IPR013780">
    <property type="entry name" value="Glyco_hydro_b"/>
</dbReference>
<dbReference type="GO" id="GO:0005975">
    <property type="term" value="P:carbohydrate metabolic process"/>
    <property type="evidence" value="ECO:0007669"/>
    <property type="project" value="InterPro"/>
</dbReference>
<dbReference type="SUPFAM" id="SSF51445">
    <property type="entry name" value="(Trans)glycosidases"/>
    <property type="match status" value="1"/>
</dbReference>
<evidence type="ECO:0000313" key="5">
    <source>
        <dbReference type="Proteomes" id="UP000199249"/>
    </source>
</evidence>
<dbReference type="PANTHER" id="PTHR10357">
    <property type="entry name" value="ALPHA-AMYLASE FAMILY MEMBER"/>
    <property type="match status" value="1"/>
</dbReference>
<dbReference type="InterPro" id="IPR013783">
    <property type="entry name" value="Ig-like_fold"/>
</dbReference>
<dbReference type="EMBL" id="FNOV01000002">
    <property type="protein sequence ID" value="SDX62302.1"/>
    <property type="molecule type" value="Genomic_DNA"/>
</dbReference>
<dbReference type="SUPFAM" id="SSF81296">
    <property type="entry name" value="E set domains"/>
    <property type="match status" value="1"/>
</dbReference>
<proteinExistence type="predicted"/>
<dbReference type="InterPro" id="IPR014756">
    <property type="entry name" value="Ig_E-set"/>
</dbReference>
<dbReference type="SUPFAM" id="SSF51011">
    <property type="entry name" value="Glycosyl hydrolase domain"/>
    <property type="match status" value="1"/>
</dbReference>
<evidence type="ECO:0000313" key="4">
    <source>
        <dbReference type="EMBL" id="SDX62302.1"/>
    </source>
</evidence>
<dbReference type="InterPro" id="IPR015171">
    <property type="entry name" value="Cyc-maltodext_N"/>
</dbReference>
<feature type="domain" description="Glycosyl hydrolase family 13 catalytic" evidence="3">
    <location>
        <begin position="157"/>
        <end position="567"/>
    </location>
</feature>
<reference evidence="5" key="1">
    <citation type="submission" date="2016-10" db="EMBL/GenBank/DDBJ databases">
        <authorList>
            <person name="Varghese N."/>
            <person name="Submissions S."/>
        </authorList>
    </citation>
    <scope>NUCLEOTIDE SEQUENCE [LARGE SCALE GENOMIC DNA]</scope>
    <source>
        <strain evidence="5">CGMCC 1.8975</strain>
    </source>
</reference>
<dbReference type="InterPro" id="IPR019492">
    <property type="entry name" value="Cyclo-malto-dextrinase_C"/>
</dbReference>
<dbReference type="Proteomes" id="UP000199249">
    <property type="component" value="Unassembled WGS sequence"/>
</dbReference>
<gene>
    <name evidence="4" type="ORF">SAMN04488069_102250</name>
</gene>
<dbReference type="GO" id="GO:0016798">
    <property type="term" value="F:hydrolase activity, acting on glycosyl bonds"/>
    <property type="evidence" value="ECO:0007669"/>
    <property type="project" value="UniProtKB-KW"/>
</dbReference>